<accession>A0A1D8PRA4</accession>
<reference evidence="2 3" key="1">
    <citation type="journal article" date="2004" name="Proc. Natl. Acad. Sci. U.S.A.">
        <title>The diploid genome sequence of Candida albicans.</title>
        <authorList>
            <person name="Jones T."/>
            <person name="Federspiel N.A."/>
            <person name="Chibana H."/>
            <person name="Dungan J."/>
            <person name="Kalman S."/>
            <person name="Magee B.B."/>
            <person name="Newport G."/>
            <person name="Thorstenson Y.R."/>
            <person name="Agabian N."/>
            <person name="Magee P.T."/>
            <person name="Davis R.W."/>
            <person name="Scherer S."/>
        </authorList>
    </citation>
    <scope>NUCLEOTIDE SEQUENCE [LARGE SCALE GENOMIC DNA]</scope>
    <source>
        <strain evidence="3">SC5314 / ATCC MYA-2876</strain>
    </source>
</reference>
<dbReference type="EMBL" id="CP017629">
    <property type="protein sequence ID" value="AOW30665.1"/>
    <property type="molecule type" value="Genomic_DNA"/>
</dbReference>
<dbReference type="Proteomes" id="UP000000559">
    <property type="component" value="Chromosome 7"/>
</dbReference>
<reference evidence="2 3" key="2">
    <citation type="journal article" date="2007" name="Genome Biol.">
        <title>Assembly of the Candida albicans genome into sixteen supercontigs aligned on the eight chromosomes.</title>
        <authorList>
            <person name="van het Hoog M."/>
            <person name="Rast T.J."/>
            <person name="Martchenko M."/>
            <person name="Grindle S."/>
            <person name="Dignard D."/>
            <person name="Hogues H."/>
            <person name="Cuomo C."/>
            <person name="Berriman M."/>
            <person name="Scherer S."/>
            <person name="Magee B.B."/>
            <person name="Whiteway M."/>
            <person name="Chibana H."/>
            <person name="Nantel A."/>
            <person name="Magee P.T."/>
        </authorList>
    </citation>
    <scope>GENOME REANNOTATION</scope>
    <source>
        <strain evidence="3">SC5314 / ATCC MYA-2876</strain>
    </source>
</reference>
<organism evidence="2 3">
    <name type="scientific">Candida albicans (strain SC5314 / ATCC MYA-2876)</name>
    <name type="common">Yeast</name>
    <dbReference type="NCBI Taxonomy" id="237561"/>
    <lineage>
        <taxon>Eukaryota</taxon>
        <taxon>Fungi</taxon>
        <taxon>Dikarya</taxon>
        <taxon>Ascomycota</taxon>
        <taxon>Saccharomycotina</taxon>
        <taxon>Pichiomycetes</taxon>
        <taxon>Debaryomycetaceae</taxon>
        <taxon>Candida/Lodderomyces clade</taxon>
        <taxon>Candida</taxon>
    </lineage>
</organism>
<protein>
    <submittedName>
        <fullName evidence="2">Uncharacterized protein</fullName>
    </submittedName>
</protein>
<gene>
    <name evidence="2" type="ordered locus">CAALFM_C703210WA</name>
    <name evidence="1" type="ordered locus">orf19.12599</name>
</gene>
<evidence type="ECO:0000313" key="1">
    <source>
        <dbReference type="CGD" id="CAL0000187012"/>
    </source>
</evidence>
<keyword evidence="3" id="KW-1185">Reference proteome</keyword>
<reference evidence="2 3" key="3">
    <citation type="journal article" date="2013" name="Genome Biol.">
        <title>Assembly of a phased diploid Candida albicans genome facilitates allele-specific measurements and provides a simple model for repeat and indel structure.</title>
        <authorList>
            <person name="Muzzey D."/>
            <person name="Schwartz K."/>
            <person name="Weissman J.S."/>
            <person name="Sherlock G."/>
        </authorList>
    </citation>
    <scope>NUCLEOTIDE SEQUENCE [LARGE SCALE GENOMIC DNA]</scope>
    <source>
        <strain evidence="3">SC5314 / ATCC MYA-2876</strain>
    </source>
</reference>
<proteinExistence type="predicted"/>
<dbReference type="AlphaFoldDB" id="A0A1D8PRA4"/>
<dbReference type="KEGG" id="cal:CAALFM_C703210WA"/>
<dbReference type="GeneID" id="3641371"/>
<sequence length="385" mass="44948">MGKDTNKPVVTKLPLDKALLLINKKITTVPFYNKVHIIKSESQNDDNNSSNDRIPFDSLNTRTTLISNCANLYQIILNEYTNRFNSNNNTEDSQNNKGGTHIEAIPMENIPNGEYHGNKLTFNANNGIIELWINNNSFMKIPNLKNKYDNKKGGGKQGKEGQFIKLSKITSNLRHEEFIMKYKIDLKVNNSLSLTNQLIKSEFKYIIELLFDNVQCIIYNDQPLPPQTLKDDNNMDIDNHDSNTPTSENIFKIIKSPELQPMINLEQYDHHQQTEQGIGLDEFEKYELLTLFTNFNYNQNILKDQYYNDLPHFNSQNKHEEDDNTLYVCSKHSLLNVSSHLLTLETINDWQIISFHYRNKYHLLIYKNPSNNNDVYVYEVDRRNQ</sequence>
<evidence type="ECO:0000313" key="3">
    <source>
        <dbReference type="Proteomes" id="UP000000559"/>
    </source>
</evidence>
<dbReference type="CGD" id="CAL0000187012">
    <property type="gene designation" value="orf19.12599"/>
</dbReference>
<dbReference type="OrthoDB" id="10367956at2759"/>
<dbReference type="RefSeq" id="XP_716957.2">
    <property type="nucleotide sequence ID" value="XM_711864.2"/>
</dbReference>
<dbReference type="VEuPathDB" id="FungiDB:C7_03210W_A"/>
<evidence type="ECO:0000313" key="2">
    <source>
        <dbReference type="EMBL" id="AOW30665.1"/>
    </source>
</evidence>
<name>A0A1D8PRA4_CANAL</name>
<dbReference type="InParanoid" id="A0A1D8PRA4"/>